<evidence type="ECO:0000256" key="2">
    <source>
        <dbReference type="ARBA" id="ARBA00022695"/>
    </source>
</evidence>
<comment type="pathway">
    <text evidence="5">Cofactor biosynthesis; coenzyme F420 biosynthesis.</text>
</comment>
<evidence type="ECO:0000256" key="3">
    <source>
        <dbReference type="ARBA" id="ARBA00022741"/>
    </source>
</evidence>
<proteinExistence type="inferred from homology"/>
<dbReference type="EMBL" id="JAZGQL010000005">
    <property type="protein sequence ID" value="MEE6306843.1"/>
    <property type="molecule type" value="Genomic_DNA"/>
</dbReference>
<dbReference type="InterPro" id="IPR025877">
    <property type="entry name" value="MobA-like_NTP_Trfase"/>
</dbReference>
<dbReference type="PANTHER" id="PTHR40392:SF1">
    <property type="entry name" value="2-PHOSPHO-L-LACTATE GUANYLYLTRANSFERASE"/>
    <property type="match status" value="1"/>
</dbReference>
<dbReference type="NCBIfam" id="TIGR03552">
    <property type="entry name" value="F420_cofC"/>
    <property type="match status" value="1"/>
</dbReference>
<dbReference type="Pfam" id="PF12804">
    <property type="entry name" value="NTP_transf_3"/>
    <property type="match status" value="1"/>
</dbReference>
<sequence length="214" mass="21582">MAERNWTVVVPVKRLGSAKSRLRGALDGVPHELLALALAQDTVEAVLGCPAVREVLVVTGDPEVTRTLGRLGARIVPEPPTAGLNAAFARGAAVASGGPVAALTADLPALRPTELAEALRAAAGPPGVRSFVADAPGTGTVLLTAAPGTTLDPRFGPHSAAAHAASGARPLTAAWPTLRRDVDTPADLRAAVALGLGRHTAAVTRRATPAGAQR</sequence>
<reference evidence="7 8" key="1">
    <citation type="submission" date="2024-01" db="EMBL/GenBank/DDBJ databases">
        <title>Genome insights into Plantactinospora veratri sp. nov.</title>
        <authorList>
            <person name="Wang L."/>
        </authorList>
    </citation>
    <scope>NUCLEOTIDE SEQUENCE [LARGE SCALE GENOMIC DNA]</scope>
    <source>
        <strain evidence="7 8">NEAU-FHS4</strain>
    </source>
</reference>
<dbReference type="EC" id="2.7.7.105" evidence="5"/>
<feature type="binding site" evidence="5">
    <location>
        <position position="159"/>
    </location>
    <ligand>
        <name>phosphoenolpyruvate</name>
        <dbReference type="ChEBI" id="CHEBI:58702"/>
    </ligand>
</feature>
<gene>
    <name evidence="7" type="primary">cofC</name>
    <name evidence="5" type="synonym">fbiD</name>
    <name evidence="7" type="ORF">V1634_08400</name>
</gene>
<evidence type="ECO:0000313" key="7">
    <source>
        <dbReference type="EMBL" id="MEE6306843.1"/>
    </source>
</evidence>
<comment type="function">
    <text evidence="5">Guanylyltransferase that catalyzes the activation of phosphoenolpyruvate (PEP) as enolpyruvoyl-2-diphospho-5'-guanosine, via the condensation of PEP with GTP. It is involved in the biosynthesis of coenzyme F420, a hydride carrier cofactor.</text>
</comment>
<feature type="domain" description="MobA-like NTP transferase" evidence="6">
    <location>
        <begin position="37"/>
        <end position="169"/>
    </location>
</feature>
<feature type="binding site" evidence="5">
    <location>
        <position position="140"/>
    </location>
    <ligand>
        <name>phosphoenolpyruvate</name>
        <dbReference type="ChEBI" id="CHEBI:58702"/>
    </ligand>
</feature>
<feature type="binding site" evidence="5">
    <location>
        <position position="156"/>
    </location>
    <ligand>
        <name>phosphoenolpyruvate</name>
        <dbReference type="ChEBI" id="CHEBI:58702"/>
    </ligand>
</feature>
<comment type="catalytic activity">
    <reaction evidence="5">
        <text>phosphoenolpyruvate + GTP + H(+) = enolpyruvoyl-2-diphospho-5'-guanosine + diphosphate</text>
        <dbReference type="Rhea" id="RHEA:30519"/>
        <dbReference type="ChEBI" id="CHEBI:15378"/>
        <dbReference type="ChEBI" id="CHEBI:33019"/>
        <dbReference type="ChEBI" id="CHEBI:37565"/>
        <dbReference type="ChEBI" id="CHEBI:58702"/>
        <dbReference type="ChEBI" id="CHEBI:143701"/>
        <dbReference type="EC" id="2.7.7.105"/>
    </reaction>
</comment>
<keyword evidence="8" id="KW-1185">Reference proteome</keyword>
<comment type="caution">
    <text evidence="7">The sequence shown here is derived from an EMBL/GenBank/DDBJ whole genome shotgun (WGS) entry which is preliminary data.</text>
</comment>
<evidence type="ECO:0000256" key="5">
    <source>
        <dbReference type="HAMAP-Rule" id="MF_02114"/>
    </source>
</evidence>
<accession>A0ABU7SA86</accession>
<dbReference type="InterPro" id="IPR002835">
    <property type="entry name" value="CofC"/>
</dbReference>
<keyword evidence="4 5" id="KW-0342">GTP-binding</keyword>
<name>A0ABU7SA86_9ACTN</name>
<keyword evidence="3 5" id="KW-0547">Nucleotide-binding</keyword>
<evidence type="ECO:0000259" key="6">
    <source>
        <dbReference type="Pfam" id="PF12804"/>
    </source>
</evidence>
<dbReference type="SUPFAM" id="SSF53448">
    <property type="entry name" value="Nucleotide-diphospho-sugar transferases"/>
    <property type="match status" value="1"/>
</dbReference>
<evidence type="ECO:0000256" key="4">
    <source>
        <dbReference type="ARBA" id="ARBA00023134"/>
    </source>
</evidence>
<organism evidence="7 8">
    <name type="scientific">Plantactinospora veratri</name>
    <dbReference type="NCBI Taxonomy" id="1436122"/>
    <lineage>
        <taxon>Bacteria</taxon>
        <taxon>Bacillati</taxon>
        <taxon>Actinomycetota</taxon>
        <taxon>Actinomycetes</taxon>
        <taxon>Micromonosporales</taxon>
        <taxon>Micromonosporaceae</taxon>
        <taxon>Plantactinospora</taxon>
    </lineage>
</organism>
<dbReference type="Proteomes" id="UP001339911">
    <property type="component" value="Unassembled WGS sequence"/>
</dbReference>
<dbReference type="InterPro" id="IPR029044">
    <property type="entry name" value="Nucleotide-diphossugar_trans"/>
</dbReference>
<comment type="similarity">
    <text evidence="5">Belongs to the CofC family.</text>
</comment>
<dbReference type="RefSeq" id="WP_331207170.1">
    <property type="nucleotide sequence ID" value="NZ_JAZGQL010000005.1"/>
</dbReference>
<keyword evidence="1 5" id="KW-0808">Transferase</keyword>
<evidence type="ECO:0000256" key="1">
    <source>
        <dbReference type="ARBA" id="ARBA00022679"/>
    </source>
</evidence>
<dbReference type="PANTHER" id="PTHR40392">
    <property type="entry name" value="2-PHOSPHO-L-LACTATE GUANYLYLTRANSFERASE"/>
    <property type="match status" value="1"/>
</dbReference>
<dbReference type="GO" id="GO:0043814">
    <property type="term" value="F:phospholactate guanylyltransferase activity"/>
    <property type="evidence" value="ECO:0007669"/>
    <property type="project" value="UniProtKB-EC"/>
</dbReference>
<protein>
    <recommendedName>
        <fullName evidence="5">Phosphoenolpyruvate guanylyltransferase</fullName>
        <shortName evidence="5">PEP guanylyltransferase</shortName>
        <ecNumber evidence="5">2.7.7.105</ecNumber>
    </recommendedName>
</protein>
<dbReference type="HAMAP" id="MF_02114">
    <property type="entry name" value="CofC"/>
    <property type="match status" value="1"/>
</dbReference>
<dbReference type="Gene3D" id="3.90.550.10">
    <property type="entry name" value="Spore Coat Polysaccharide Biosynthesis Protein SpsA, Chain A"/>
    <property type="match status" value="1"/>
</dbReference>
<evidence type="ECO:0000313" key="8">
    <source>
        <dbReference type="Proteomes" id="UP001339911"/>
    </source>
</evidence>
<keyword evidence="2 5" id="KW-0548">Nucleotidyltransferase</keyword>